<evidence type="ECO:0000313" key="2">
    <source>
        <dbReference type="Proteomes" id="UP000604046"/>
    </source>
</evidence>
<evidence type="ECO:0000313" key="1">
    <source>
        <dbReference type="EMBL" id="CAE7199967.1"/>
    </source>
</evidence>
<dbReference type="AlphaFoldDB" id="A0A812J7V2"/>
<accession>A0A812J7V2</accession>
<organism evidence="1 2">
    <name type="scientific">Symbiodinium natans</name>
    <dbReference type="NCBI Taxonomy" id="878477"/>
    <lineage>
        <taxon>Eukaryota</taxon>
        <taxon>Sar</taxon>
        <taxon>Alveolata</taxon>
        <taxon>Dinophyceae</taxon>
        <taxon>Suessiales</taxon>
        <taxon>Symbiodiniaceae</taxon>
        <taxon>Symbiodinium</taxon>
    </lineage>
</organism>
<protein>
    <submittedName>
        <fullName evidence="1">Uncharacterized protein</fullName>
    </submittedName>
</protein>
<proteinExistence type="predicted"/>
<name>A0A812J7V2_9DINO</name>
<dbReference type="Proteomes" id="UP000604046">
    <property type="component" value="Unassembled WGS sequence"/>
</dbReference>
<dbReference type="EMBL" id="CAJNDS010000382">
    <property type="protein sequence ID" value="CAE7199967.1"/>
    <property type="molecule type" value="Genomic_DNA"/>
</dbReference>
<reference evidence="1" key="1">
    <citation type="submission" date="2021-02" db="EMBL/GenBank/DDBJ databases">
        <authorList>
            <person name="Dougan E. K."/>
            <person name="Rhodes N."/>
            <person name="Thang M."/>
            <person name="Chan C."/>
        </authorList>
    </citation>
    <scope>NUCLEOTIDE SEQUENCE</scope>
</reference>
<sequence>MGTGGYLQDICRTYHGYWNAQIIMIEALPGDVVSKPTTVQTFFYGLKPRYPPGHGRTLYANSSIAERLGAEVPHTTGDDRRVWVPMTKHVARRIEQRYPKWFSFLRSHRKGRYSSKLGSCGTSDSEKENSPEEALQGIWWWYLTSHPHSGTRHYGTLFKETQLGANAEEWQTLMNDPAATIVRFGGSF</sequence>
<gene>
    <name evidence="1" type="ORF">SNAT2548_LOCUS5901</name>
</gene>
<keyword evidence="2" id="KW-1185">Reference proteome</keyword>
<comment type="caution">
    <text evidence="1">The sequence shown here is derived from an EMBL/GenBank/DDBJ whole genome shotgun (WGS) entry which is preliminary data.</text>
</comment>